<dbReference type="AlphaFoldDB" id="A0AAW0Q1I7"/>
<proteinExistence type="predicted"/>
<keyword evidence="4" id="KW-1185">Reference proteome</keyword>
<feature type="coiled-coil region" evidence="1">
    <location>
        <begin position="76"/>
        <end position="131"/>
    </location>
</feature>
<protein>
    <recommendedName>
        <fullName evidence="5">L1 transposable element RRM domain-containing protein</fullName>
    </recommendedName>
</protein>
<feature type="compositionally biased region" description="Polar residues" evidence="2">
    <location>
        <begin position="30"/>
        <end position="47"/>
    </location>
</feature>
<sequence>MPNPAKSQKGKGETAKQSKLFDYNLRGEVTQANKAMATQTENENEPTGNKADQILDKLNSMETKFSSRLDTVVVTLQEVKRDISDCNERMSHAEVRISDTEDELTSLQAKVTTLQAKNKIMEDKLQDLEARSRLNNLRLVNLPEGAEGGDTCAFLEKWIPEALGNDGLKSSVVLERAHRIARNKKDVYYEDQQVRFYPDLATGIAQLRKKFDPIRGELRKLGIRHGVAHPATLLVTYEGKTLSFKTPAEAQVFLRKIQEASNEAET</sequence>
<dbReference type="SUPFAM" id="SSF57997">
    <property type="entry name" value="Tropomyosin"/>
    <property type="match status" value="1"/>
</dbReference>
<dbReference type="Gene3D" id="3.90.20.10">
    <property type="match status" value="1"/>
</dbReference>
<evidence type="ECO:0000256" key="1">
    <source>
        <dbReference type="SAM" id="Coils"/>
    </source>
</evidence>
<evidence type="ECO:0000256" key="2">
    <source>
        <dbReference type="SAM" id="MobiDB-lite"/>
    </source>
</evidence>
<evidence type="ECO:0000313" key="3">
    <source>
        <dbReference type="EMBL" id="KAK7938900.1"/>
    </source>
</evidence>
<accession>A0AAW0Q1I7</accession>
<dbReference type="Gene3D" id="3.30.70.1820">
    <property type="entry name" value="L1 transposable element, RRM domain"/>
    <property type="match status" value="1"/>
</dbReference>
<dbReference type="Proteomes" id="UP001460270">
    <property type="component" value="Unassembled WGS sequence"/>
</dbReference>
<feature type="region of interest" description="Disordered" evidence="2">
    <location>
        <begin position="1"/>
        <end position="51"/>
    </location>
</feature>
<dbReference type="EMBL" id="JBBPFD010000002">
    <property type="protein sequence ID" value="KAK7938900.1"/>
    <property type="molecule type" value="Genomic_DNA"/>
</dbReference>
<dbReference type="InterPro" id="IPR042566">
    <property type="entry name" value="L1_C"/>
</dbReference>
<comment type="caution">
    <text evidence="3">The sequence shown here is derived from an EMBL/GenBank/DDBJ whole genome shotgun (WGS) entry which is preliminary data.</text>
</comment>
<dbReference type="InterPro" id="IPR004244">
    <property type="entry name" value="Transposase_22"/>
</dbReference>
<dbReference type="PANTHER" id="PTHR11505">
    <property type="entry name" value="L1 TRANSPOSABLE ELEMENT-RELATED"/>
    <property type="match status" value="1"/>
</dbReference>
<dbReference type="Gene3D" id="3.30.250.20">
    <property type="entry name" value="L1 transposable element, C-terminal domain"/>
    <property type="match status" value="1"/>
</dbReference>
<reference evidence="4" key="1">
    <citation type="submission" date="2024-04" db="EMBL/GenBank/DDBJ databases">
        <title>Salinicola lusitanus LLJ914,a marine bacterium isolated from the Okinawa Trough.</title>
        <authorList>
            <person name="Li J."/>
        </authorList>
    </citation>
    <scope>NUCLEOTIDE SEQUENCE [LARGE SCALE GENOMIC DNA]</scope>
</reference>
<name>A0AAW0Q1I7_9GOBI</name>
<evidence type="ECO:0008006" key="5">
    <source>
        <dbReference type="Google" id="ProtNLM"/>
    </source>
</evidence>
<keyword evidence="1" id="KW-0175">Coiled coil</keyword>
<evidence type="ECO:0000313" key="4">
    <source>
        <dbReference type="Proteomes" id="UP001460270"/>
    </source>
</evidence>
<gene>
    <name evidence="3" type="ORF">WMY93_002226</name>
</gene>
<organism evidence="3 4">
    <name type="scientific">Mugilogobius chulae</name>
    <name type="common">yellowstripe goby</name>
    <dbReference type="NCBI Taxonomy" id="88201"/>
    <lineage>
        <taxon>Eukaryota</taxon>
        <taxon>Metazoa</taxon>
        <taxon>Chordata</taxon>
        <taxon>Craniata</taxon>
        <taxon>Vertebrata</taxon>
        <taxon>Euteleostomi</taxon>
        <taxon>Actinopterygii</taxon>
        <taxon>Neopterygii</taxon>
        <taxon>Teleostei</taxon>
        <taxon>Neoteleostei</taxon>
        <taxon>Acanthomorphata</taxon>
        <taxon>Gobiaria</taxon>
        <taxon>Gobiiformes</taxon>
        <taxon>Gobioidei</taxon>
        <taxon>Gobiidae</taxon>
        <taxon>Gobionellinae</taxon>
        <taxon>Mugilogobius</taxon>
    </lineage>
</organism>